<evidence type="ECO:0000256" key="5">
    <source>
        <dbReference type="ARBA" id="ARBA00023230"/>
    </source>
</evidence>
<feature type="non-terminal residue" evidence="8">
    <location>
        <position position="255"/>
    </location>
</feature>
<keyword evidence="4" id="KW-0472">Membrane</keyword>
<feature type="compositionally biased region" description="Low complexity" evidence="6">
    <location>
        <begin position="111"/>
        <end position="127"/>
    </location>
</feature>
<dbReference type="PANTHER" id="PTHR12943">
    <property type="entry name" value="HOMOCYSTEINE-RESPONSIVE ENDOPLASMIC RETICULUM-RESIDENT UNIQUITIN-LIKE DOMAIN HERPUD PROTEIN FAMILY MEMBER"/>
    <property type="match status" value="1"/>
</dbReference>
<keyword evidence="9" id="KW-1185">Reference proteome</keyword>
<reference evidence="8 9" key="1">
    <citation type="submission" date="2017-03" db="EMBL/GenBank/DDBJ databases">
        <title>Genome Survey of Euroglyphus maynei.</title>
        <authorList>
            <person name="Arlian L.G."/>
            <person name="Morgan M.S."/>
            <person name="Rider S.D."/>
        </authorList>
    </citation>
    <scope>NUCLEOTIDE SEQUENCE [LARGE SCALE GENOMIC DNA]</scope>
    <source>
        <strain evidence="8">Arlian Lab</strain>
        <tissue evidence="8">Whole body</tissue>
    </source>
</reference>
<protein>
    <recommendedName>
        <fullName evidence="7">Ubiquitin-like domain-containing protein</fullName>
    </recommendedName>
</protein>
<dbReference type="Proteomes" id="UP000194236">
    <property type="component" value="Unassembled WGS sequence"/>
</dbReference>
<name>A0A1Y3B2M6_EURMA</name>
<dbReference type="Gene3D" id="3.10.20.90">
    <property type="entry name" value="Phosphatidylinositol 3-kinase Catalytic Subunit, Chain A, domain 1"/>
    <property type="match status" value="1"/>
</dbReference>
<evidence type="ECO:0000313" key="9">
    <source>
        <dbReference type="Proteomes" id="UP000194236"/>
    </source>
</evidence>
<evidence type="ECO:0000256" key="6">
    <source>
        <dbReference type="SAM" id="MobiDB-lite"/>
    </source>
</evidence>
<evidence type="ECO:0000256" key="2">
    <source>
        <dbReference type="ARBA" id="ARBA00022692"/>
    </source>
</evidence>
<accession>A0A1Y3B2M6</accession>
<proteinExistence type="predicted"/>
<dbReference type="EMBL" id="MUJZ01043844">
    <property type="protein sequence ID" value="OTF75071.1"/>
    <property type="molecule type" value="Genomic_DNA"/>
</dbReference>
<dbReference type="InterPro" id="IPR039751">
    <property type="entry name" value="HERPUD1/2"/>
</dbReference>
<dbReference type="OrthoDB" id="21589at2759"/>
<feature type="domain" description="Ubiquitin-like" evidence="7">
    <location>
        <begin position="5"/>
        <end position="66"/>
    </location>
</feature>
<organism evidence="8 9">
    <name type="scientific">Euroglyphus maynei</name>
    <name type="common">Mayne's house dust mite</name>
    <dbReference type="NCBI Taxonomy" id="6958"/>
    <lineage>
        <taxon>Eukaryota</taxon>
        <taxon>Metazoa</taxon>
        <taxon>Ecdysozoa</taxon>
        <taxon>Arthropoda</taxon>
        <taxon>Chelicerata</taxon>
        <taxon>Arachnida</taxon>
        <taxon>Acari</taxon>
        <taxon>Acariformes</taxon>
        <taxon>Sarcoptiformes</taxon>
        <taxon>Astigmata</taxon>
        <taxon>Psoroptidia</taxon>
        <taxon>Analgoidea</taxon>
        <taxon>Pyroglyphidae</taxon>
        <taxon>Pyroglyphinae</taxon>
        <taxon>Euroglyphus</taxon>
    </lineage>
</organism>
<sequence length="255" mass="28407">MVEDVCLVIKAANQKYEDIKVDCKLSWSILDLKNHLSINYPSKPKITDQRIIYSGHLLKDNQLLTNIIKPSSDSSSSSNDGDRSENTFIFHLVCPQKHLTMNDKANSGEANGSSLSTSSNNNNLTLDAFPNTTGTTSSSTTMPSPTVTWNQFNQLNIQTGPDNMLMQQSYQMLMNQYYQYMSYYFLSSPPIDFVSYAAFTNAYMQSIQPVNDQQFSNSIGTSNINVTTVPNNSNNNNNLNNNRINRPQPQAAAAA</sequence>
<keyword evidence="3" id="KW-1133">Transmembrane helix</keyword>
<dbReference type="InterPro" id="IPR029071">
    <property type="entry name" value="Ubiquitin-like_domsf"/>
</dbReference>
<comment type="caution">
    <text evidence="8">The sequence shown here is derived from an EMBL/GenBank/DDBJ whole genome shotgun (WGS) entry which is preliminary data.</text>
</comment>
<feature type="compositionally biased region" description="Low complexity" evidence="6">
    <location>
        <begin position="228"/>
        <end position="247"/>
    </location>
</feature>
<dbReference type="FunFam" id="3.10.20.90:FF:000046">
    <property type="entry name" value="Homocysteine-responsive endoplasmic reticulum-resident ubiquitin-like domain member 2 protein"/>
    <property type="match status" value="1"/>
</dbReference>
<dbReference type="PROSITE" id="PS50053">
    <property type="entry name" value="UBIQUITIN_2"/>
    <property type="match status" value="1"/>
</dbReference>
<evidence type="ECO:0000256" key="3">
    <source>
        <dbReference type="ARBA" id="ARBA00022989"/>
    </source>
</evidence>
<feature type="region of interest" description="Disordered" evidence="6">
    <location>
        <begin position="103"/>
        <end position="127"/>
    </location>
</feature>
<feature type="region of interest" description="Disordered" evidence="6">
    <location>
        <begin position="228"/>
        <end position="255"/>
    </location>
</feature>
<evidence type="ECO:0000256" key="4">
    <source>
        <dbReference type="ARBA" id="ARBA00023136"/>
    </source>
</evidence>
<dbReference type="GO" id="GO:0016020">
    <property type="term" value="C:membrane"/>
    <property type="evidence" value="ECO:0007669"/>
    <property type="project" value="UniProtKB-SubCell"/>
</dbReference>
<keyword evidence="2" id="KW-0812">Transmembrane</keyword>
<evidence type="ECO:0000259" key="7">
    <source>
        <dbReference type="PROSITE" id="PS50053"/>
    </source>
</evidence>
<dbReference type="GO" id="GO:0030968">
    <property type="term" value="P:endoplasmic reticulum unfolded protein response"/>
    <property type="evidence" value="ECO:0007669"/>
    <property type="project" value="TreeGrafter"/>
</dbReference>
<evidence type="ECO:0000256" key="1">
    <source>
        <dbReference type="ARBA" id="ARBA00004370"/>
    </source>
</evidence>
<evidence type="ECO:0000313" key="8">
    <source>
        <dbReference type="EMBL" id="OTF75071.1"/>
    </source>
</evidence>
<comment type="subcellular location">
    <subcellularLocation>
        <location evidence="1">Membrane</location>
    </subcellularLocation>
</comment>
<dbReference type="InterPro" id="IPR000626">
    <property type="entry name" value="Ubiquitin-like_dom"/>
</dbReference>
<gene>
    <name evidence="8" type="ORF">BLA29_008746</name>
</gene>
<dbReference type="SUPFAM" id="SSF54236">
    <property type="entry name" value="Ubiquitin-like"/>
    <property type="match status" value="1"/>
</dbReference>
<dbReference type="PANTHER" id="PTHR12943:SF27">
    <property type="entry name" value="HOMOCYSTEINE-INDUCED ENDOPLASMIC RETICULUM PROTEIN, ISOFORM A"/>
    <property type="match status" value="1"/>
</dbReference>
<keyword evidence="5" id="KW-0834">Unfolded protein response</keyword>
<dbReference type="AlphaFoldDB" id="A0A1Y3B2M6"/>
<dbReference type="CDD" id="cd01790">
    <property type="entry name" value="Ubl_HERP"/>
    <property type="match status" value="1"/>
</dbReference>